<dbReference type="EMBL" id="LWBO01000001">
    <property type="protein sequence ID" value="OQP55168.1"/>
    <property type="molecule type" value="Genomic_DNA"/>
</dbReference>
<evidence type="ECO:0000313" key="1">
    <source>
        <dbReference type="EMBL" id="OQP55168.1"/>
    </source>
</evidence>
<protein>
    <submittedName>
        <fullName evidence="1">Uncharacterized protein</fullName>
    </submittedName>
</protein>
<sequence length="105" mass="12614">MRTCNNHPHWHNQPLRLTEEEKQNPFLVFKEFFECFHLNDVRDQLWDWLVEVVSSPNSISSEPLERSNHFYLYEKMEALIEACYVMKNRQPPPLQTEDDTPVVPI</sequence>
<evidence type="ECO:0000313" key="2">
    <source>
        <dbReference type="Proteomes" id="UP000192277"/>
    </source>
</evidence>
<reference evidence="1 2" key="1">
    <citation type="submission" date="2016-04" db="EMBL/GenBank/DDBJ databases">
        <authorList>
            <person name="Chen L."/>
            <person name="Zhuang W."/>
            <person name="Wang G."/>
        </authorList>
    </citation>
    <scope>NUCLEOTIDE SEQUENCE [LARGE SCALE GENOMIC DNA]</scope>
    <source>
        <strain evidence="2">GR20</strain>
    </source>
</reference>
<name>A0ABX3P4T1_9BACT</name>
<proteinExistence type="predicted"/>
<comment type="caution">
    <text evidence="1">The sequence shown here is derived from an EMBL/GenBank/DDBJ whole genome shotgun (WGS) entry which is preliminary data.</text>
</comment>
<gene>
    <name evidence="1" type="ORF">A4D02_02295</name>
</gene>
<keyword evidence="2" id="KW-1185">Reference proteome</keyword>
<dbReference type="Proteomes" id="UP000192277">
    <property type="component" value="Unassembled WGS sequence"/>
</dbReference>
<organism evidence="1 2">
    <name type="scientific">Niastella koreensis</name>
    <dbReference type="NCBI Taxonomy" id="354356"/>
    <lineage>
        <taxon>Bacteria</taxon>
        <taxon>Pseudomonadati</taxon>
        <taxon>Bacteroidota</taxon>
        <taxon>Chitinophagia</taxon>
        <taxon>Chitinophagales</taxon>
        <taxon>Chitinophagaceae</taxon>
        <taxon>Niastella</taxon>
    </lineage>
</organism>
<dbReference type="RefSeq" id="WP_014222745.1">
    <property type="nucleotide sequence ID" value="NZ_LWBO01000001.1"/>
</dbReference>
<accession>A0ABX3P4T1</accession>